<evidence type="ECO:0000313" key="3">
    <source>
        <dbReference type="Proteomes" id="UP000270927"/>
    </source>
</evidence>
<keyword evidence="1" id="KW-0732">Signal</keyword>
<protein>
    <recommendedName>
        <fullName evidence="4">Lipoprotein</fullName>
    </recommendedName>
</protein>
<gene>
    <name evidence="2" type="ORF">EDM02_02785</name>
</gene>
<dbReference type="EMBL" id="RARA01000024">
    <property type="protein sequence ID" value="ROT47342.1"/>
    <property type="molecule type" value="Genomic_DNA"/>
</dbReference>
<organism evidence="2 3">
    <name type="scientific">Candidatus Cardinium hertigii</name>
    <dbReference type="NCBI Taxonomy" id="247481"/>
    <lineage>
        <taxon>Bacteria</taxon>
        <taxon>Pseudomonadati</taxon>
        <taxon>Bacteroidota</taxon>
        <taxon>Cytophagia</taxon>
        <taxon>Cytophagales</taxon>
        <taxon>Amoebophilaceae</taxon>
        <taxon>Candidatus Cardinium</taxon>
    </lineage>
</organism>
<name>A0A3N2QCK7_9BACT</name>
<evidence type="ECO:0000313" key="2">
    <source>
        <dbReference type="EMBL" id="ROT47342.1"/>
    </source>
</evidence>
<keyword evidence="3" id="KW-1185">Reference proteome</keyword>
<dbReference type="Proteomes" id="UP000270927">
    <property type="component" value="Unassembled WGS sequence"/>
</dbReference>
<sequence length="218" mass="24824">MKSKINFLAVPLLHFSIFFLAGCSSTAGRLGMDDHNKVVKVEPFKEEPFEEDPFKFDLQVPSKVDFPDNHIMEVHAIKNNIWALQNSLCGGNMHLHHKMVQSFKKDVEEVEYLAERVVKDSLALNPADVMNTIKMDLIKIENKLVKNKSKAKSVRQRNYLKEHRLKLYEEINTLQSLIDRLLDKGEAVGLNDINNDINTLQSLIDGLLDKGEAVGLNK</sequence>
<dbReference type="AlphaFoldDB" id="A0A3N2QCK7"/>
<accession>A0A3N2QCK7</accession>
<feature type="chain" id="PRO_5018048655" description="Lipoprotein" evidence="1">
    <location>
        <begin position="22"/>
        <end position="218"/>
    </location>
</feature>
<comment type="caution">
    <text evidence="2">The sequence shown here is derived from an EMBL/GenBank/DDBJ whole genome shotgun (WGS) entry which is preliminary data.</text>
</comment>
<proteinExistence type="predicted"/>
<feature type="signal peptide" evidence="1">
    <location>
        <begin position="1"/>
        <end position="21"/>
    </location>
</feature>
<dbReference type="PROSITE" id="PS51257">
    <property type="entry name" value="PROKAR_LIPOPROTEIN"/>
    <property type="match status" value="1"/>
</dbReference>
<evidence type="ECO:0000256" key="1">
    <source>
        <dbReference type="SAM" id="SignalP"/>
    </source>
</evidence>
<reference evidence="2 3" key="1">
    <citation type="submission" date="2018-09" db="EMBL/GenBank/DDBJ databases">
        <title>Comparative Genomics of Wolbachia-Cardinium Dual Endosymbiosis in a Plant-Parasitic Nematode.</title>
        <authorList>
            <person name="Brown A.M.V."/>
            <person name="Wasala S.K."/>
            <person name="Howe D.K."/>
            <person name="Peetz A.B."/>
            <person name="Zasada I.A."/>
            <person name="Denver D.R."/>
        </authorList>
    </citation>
    <scope>NUCLEOTIDE SEQUENCE [LARGE SCALE GENOMIC DNA]</scope>
    <source>
        <strain evidence="2 3">Pp_1</strain>
    </source>
</reference>
<dbReference type="RefSeq" id="WP_123662864.1">
    <property type="nucleotide sequence ID" value="NZ_RARA01000024.1"/>
</dbReference>
<evidence type="ECO:0008006" key="4">
    <source>
        <dbReference type="Google" id="ProtNLM"/>
    </source>
</evidence>